<dbReference type="RefSeq" id="XP_043015299.1">
    <property type="nucleotide sequence ID" value="XM_043146596.1"/>
</dbReference>
<proteinExistence type="predicted"/>
<keyword evidence="1" id="KW-1133">Transmembrane helix</keyword>
<keyword evidence="1" id="KW-0472">Membrane</keyword>
<dbReference type="Proteomes" id="UP001049176">
    <property type="component" value="Chromosome 1"/>
</dbReference>
<keyword evidence="1" id="KW-0812">Transmembrane</keyword>
<gene>
    <name evidence="2" type="ORF">E1B28_000733</name>
</gene>
<dbReference type="GO" id="GO:0004721">
    <property type="term" value="F:phosphoprotein phosphatase activity"/>
    <property type="evidence" value="ECO:0007669"/>
    <property type="project" value="InterPro"/>
</dbReference>
<dbReference type="OrthoDB" id="3035858at2759"/>
<reference evidence="2" key="1">
    <citation type="journal article" date="2021" name="Genome Biol. Evol.">
        <title>The assembled and annotated genome of the fairy-ring fungus Marasmius oreades.</title>
        <authorList>
            <person name="Hiltunen M."/>
            <person name="Ament-Velasquez S.L."/>
            <person name="Johannesson H."/>
        </authorList>
    </citation>
    <scope>NUCLEOTIDE SEQUENCE</scope>
    <source>
        <strain evidence="2">03SP1</strain>
    </source>
</reference>
<keyword evidence="3" id="KW-1185">Reference proteome</keyword>
<evidence type="ECO:0000313" key="2">
    <source>
        <dbReference type="EMBL" id="KAG7098829.1"/>
    </source>
</evidence>
<dbReference type="GeneID" id="66069809"/>
<dbReference type="InterPro" id="IPR026893">
    <property type="entry name" value="Tyr/Ser_Pase_IphP-type"/>
</dbReference>
<protein>
    <submittedName>
        <fullName evidence="2">Uncharacterized protein</fullName>
    </submittedName>
</protein>
<dbReference type="Gene3D" id="3.90.190.10">
    <property type="entry name" value="Protein tyrosine phosphatase superfamily"/>
    <property type="match status" value="1"/>
</dbReference>
<dbReference type="SUPFAM" id="SSF52799">
    <property type="entry name" value="(Phosphotyrosine protein) phosphatases II"/>
    <property type="match status" value="1"/>
</dbReference>
<organism evidence="2 3">
    <name type="scientific">Marasmius oreades</name>
    <name type="common">fairy-ring Marasmius</name>
    <dbReference type="NCBI Taxonomy" id="181124"/>
    <lineage>
        <taxon>Eukaryota</taxon>
        <taxon>Fungi</taxon>
        <taxon>Dikarya</taxon>
        <taxon>Basidiomycota</taxon>
        <taxon>Agaricomycotina</taxon>
        <taxon>Agaricomycetes</taxon>
        <taxon>Agaricomycetidae</taxon>
        <taxon>Agaricales</taxon>
        <taxon>Marasmiineae</taxon>
        <taxon>Marasmiaceae</taxon>
        <taxon>Marasmius</taxon>
    </lineage>
</organism>
<accession>A0A9P7V1Z0</accession>
<feature type="transmembrane region" description="Helical" evidence="1">
    <location>
        <begin position="149"/>
        <end position="167"/>
    </location>
</feature>
<dbReference type="Pfam" id="PF13350">
    <property type="entry name" value="Y_phosphatase3"/>
    <property type="match status" value="1"/>
</dbReference>
<dbReference type="EMBL" id="CM032181">
    <property type="protein sequence ID" value="KAG7098829.1"/>
    <property type="molecule type" value="Genomic_DNA"/>
</dbReference>
<dbReference type="KEGG" id="more:E1B28_000733"/>
<evidence type="ECO:0000256" key="1">
    <source>
        <dbReference type="SAM" id="Phobius"/>
    </source>
</evidence>
<dbReference type="InterPro" id="IPR029021">
    <property type="entry name" value="Prot-tyrosine_phosphatase-like"/>
</dbReference>
<sequence length="218" mass="25329">MQSSVLDTNHHYCHEFEGIHNFRDIGRVVNHFLELRPYQGRIPTLKEGFLFRSGRLDQATLSDLRRLASKSNDSDIGFGLKTVVDLRTKSEHIQAEKKREKLNKRENRTSRVDAEEEAVLLADGEEMPWETIRIQFISRRYEMQLLKELGFFRAVLFLLLMLFQFRMKAIRLVGSYVLSSKGMVGLNLDMLEFCQEEILQVTSLPCTRICVLDFIPGS</sequence>
<dbReference type="AlphaFoldDB" id="A0A9P7V1Z0"/>
<comment type="caution">
    <text evidence="2">The sequence shown here is derived from an EMBL/GenBank/DDBJ whole genome shotgun (WGS) entry which is preliminary data.</text>
</comment>
<evidence type="ECO:0000313" key="3">
    <source>
        <dbReference type="Proteomes" id="UP001049176"/>
    </source>
</evidence>
<name>A0A9P7V1Z0_9AGAR</name>